<keyword evidence="2" id="KW-0687">Ribonucleoprotein</keyword>
<feature type="compositionally biased region" description="Polar residues" evidence="1">
    <location>
        <begin position="436"/>
        <end position="455"/>
    </location>
</feature>
<feature type="region of interest" description="Disordered" evidence="1">
    <location>
        <begin position="436"/>
        <end position="492"/>
    </location>
</feature>
<feature type="region of interest" description="Disordered" evidence="1">
    <location>
        <begin position="247"/>
        <end position="273"/>
    </location>
</feature>
<feature type="region of interest" description="Disordered" evidence="1">
    <location>
        <begin position="686"/>
        <end position="744"/>
    </location>
</feature>
<reference evidence="2" key="1">
    <citation type="submission" date="2022-03" db="EMBL/GenBank/DDBJ databases">
        <title>Draft genome sequence of Aduncisulcus paluster, a free-living microaerophilic Fornicata.</title>
        <authorList>
            <person name="Yuyama I."/>
            <person name="Kume K."/>
            <person name="Tamura T."/>
            <person name="Inagaki Y."/>
            <person name="Hashimoto T."/>
        </authorList>
    </citation>
    <scope>NUCLEOTIDE SEQUENCE</scope>
    <source>
        <strain evidence="2">NY0171</strain>
    </source>
</reference>
<feature type="compositionally biased region" description="Basic and acidic residues" evidence="1">
    <location>
        <begin position="867"/>
        <end position="881"/>
    </location>
</feature>
<dbReference type="Proteomes" id="UP001057375">
    <property type="component" value="Unassembled WGS sequence"/>
</dbReference>
<evidence type="ECO:0000313" key="2">
    <source>
        <dbReference type="EMBL" id="GKT27469.1"/>
    </source>
</evidence>
<evidence type="ECO:0000313" key="3">
    <source>
        <dbReference type="Proteomes" id="UP001057375"/>
    </source>
</evidence>
<feature type="compositionally biased region" description="Polar residues" evidence="1">
    <location>
        <begin position="250"/>
        <end position="266"/>
    </location>
</feature>
<keyword evidence="2" id="KW-0689">Ribosomal protein</keyword>
<dbReference type="GO" id="GO:0005840">
    <property type="term" value="C:ribosome"/>
    <property type="evidence" value="ECO:0007669"/>
    <property type="project" value="UniProtKB-KW"/>
</dbReference>
<accession>A0ABQ5K7P5</accession>
<dbReference type="EMBL" id="BQXS01012745">
    <property type="protein sequence ID" value="GKT27469.1"/>
    <property type="molecule type" value="Genomic_DNA"/>
</dbReference>
<dbReference type="Gene3D" id="2.30.170.20">
    <property type="entry name" value="Ribosomal protein L24e"/>
    <property type="match status" value="1"/>
</dbReference>
<dbReference type="InterPro" id="IPR038630">
    <property type="entry name" value="L24e/L24_sf"/>
</dbReference>
<organism evidence="2 3">
    <name type="scientific">Aduncisulcus paluster</name>
    <dbReference type="NCBI Taxonomy" id="2918883"/>
    <lineage>
        <taxon>Eukaryota</taxon>
        <taxon>Metamonada</taxon>
        <taxon>Carpediemonas-like organisms</taxon>
        <taxon>Aduncisulcus</taxon>
    </lineage>
</organism>
<evidence type="ECO:0000256" key="1">
    <source>
        <dbReference type="SAM" id="MobiDB-lite"/>
    </source>
</evidence>
<protein>
    <submittedName>
        <fullName evidence="2">Ribosomal protein L24e-related like protein</fullName>
    </submittedName>
</protein>
<feature type="compositionally biased region" description="Low complexity" evidence="1">
    <location>
        <begin position="690"/>
        <end position="703"/>
    </location>
</feature>
<keyword evidence="3" id="KW-1185">Reference proteome</keyword>
<feature type="region of interest" description="Disordered" evidence="1">
    <location>
        <begin position="867"/>
        <end position="889"/>
    </location>
</feature>
<gene>
    <name evidence="2" type="ORF">ADUPG1_013855</name>
</gene>
<sequence length="889" mass="97671">MNPCSFCSKEYKTDKGIDYINSEGILYQFCTEKCQKLFLFYQKQSDLGPHAYLTGSTAATNDSIFEKSSEFITDLSDSKKDSNPLDISLIQKIDEIPLSLADIKYQKLITSTKARDSATPLGNILKEAKQVILEQEAKKRGMVITKEGKLEKKSWVFAGPEKPPSIMPTKSAYIDNSYVPEEIDLSSTKQDPSKCTFGARTPHQGGRHFVDDVNGVKMAGLFTEKSKKRHQSRSLLTSLNLHIDIKEGSRQSSPSLTGSKVQTPSGASGGDITVRKKVAIPKPSFSTYSAPYTHGIVMGQATGFEPGKYDLPNYYPYEKKPLSFDIGERKPSQPKKKRVETAPPLSYIIPRDLGDDYTMLSKGGGSRYSAKVWRKIAVAKAQQQQKVAAQLGASSNSPKFNSPGFSNSNRVGIAPMSPSLSALSSVTGPARKRVQFKQSPGSRITSVGTHQSGSQRRIRVKGSPFDQAKPKPRIARHGGMMKGGVSSNDSPLVKAGKFTPQKKRNIVSRFSQPIPRSSSVMAARRKISFGDVIDSSEPGSPFNRSKTSLGFREKSSMMDADMMADDTLSVGTSSVSQDESISISPRATDEKDIMRTAFNPMSASFSASSTTGIQPIKYCHYSEFTDPSELDKKAHPRAVSSVGFSKQVPSGCSGRLAASTPFAERTVRSTPVNLVSLPAAFSNTPKYTEQTQSAASARRAQQTFSTPTAGRMSRSAVSPGYSARTPMHGTSGYPASPFSSSMLGTPRKLSEKELLFKRSKLVSRFMRTQNPSDSLHPADVHFAKQSFSIIDKQRGQIEKQLTDKFKMVNSIQKLVNGNGTNTLSFSDVYHLKQKMQKERELKQKAALMSPKDSIMVRKRVAGFDFSRSRETGRLPRKDKNILQRSKIMK</sequence>
<comment type="caution">
    <text evidence="2">The sequence shown here is derived from an EMBL/GenBank/DDBJ whole genome shotgun (WGS) entry which is preliminary data.</text>
</comment>
<proteinExistence type="predicted"/>
<name>A0ABQ5K7P5_9EUKA</name>